<evidence type="ECO:0000313" key="6">
    <source>
        <dbReference type="EMBL" id="EXJ14952.1"/>
    </source>
</evidence>
<feature type="transmembrane region" description="Helical" evidence="4">
    <location>
        <begin position="39"/>
        <end position="57"/>
    </location>
</feature>
<dbReference type="GO" id="GO:0007165">
    <property type="term" value="P:signal transduction"/>
    <property type="evidence" value="ECO:0007669"/>
    <property type="project" value="UniProtKB-KW"/>
</dbReference>
<evidence type="ECO:0000313" key="7">
    <source>
        <dbReference type="Proteomes" id="UP000019460"/>
    </source>
</evidence>
<dbReference type="SMART" id="SM00283">
    <property type="entry name" value="MA"/>
    <property type="match status" value="1"/>
</dbReference>
<dbReference type="Proteomes" id="UP000019460">
    <property type="component" value="Unassembled WGS sequence"/>
</dbReference>
<comment type="caution">
    <text evidence="6">The sequence shown here is derived from an EMBL/GenBank/DDBJ whole genome shotgun (WGS) entry which is preliminary data.</text>
</comment>
<protein>
    <submittedName>
        <fullName evidence="6">Methyl-accepting chemotaxis protein</fullName>
    </submittedName>
</protein>
<dbReference type="AlphaFoldDB" id="W9VFY9"/>
<dbReference type="PATRIC" id="fig|1249627.3.peg.2327"/>
<keyword evidence="4" id="KW-0812">Transmembrane</keyword>
<dbReference type="SUPFAM" id="SSF58104">
    <property type="entry name" value="Methyl-accepting chemotaxis protein (MCP) signaling domain"/>
    <property type="match status" value="1"/>
</dbReference>
<name>W9VFY9_9GAMM</name>
<reference evidence="6 7" key="1">
    <citation type="submission" date="2012-11" db="EMBL/GenBank/DDBJ databases">
        <title>Genome assembly of Thiorhodococcus sp. AK35.</title>
        <authorList>
            <person name="Nupur N."/>
            <person name="Khatri I."/>
            <person name="Subramanian S."/>
            <person name="Pinnaka A."/>
        </authorList>
    </citation>
    <scope>NUCLEOTIDE SEQUENCE [LARGE SCALE GENOMIC DNA]</scope>
    <source>
        <strain evidence="6 7">AK35</strain>
    </source>
</reference>
<dbReference type="PROSITE" id="PS50111">
    <property type="entry name" value="CHEMOTAXIS_TRANSDUC_2"/>
    <property type="match status" value="1"/>
</dbReference>
<dbReference type="PANTHER" id="PTHR32089:SF112">
    <property type="entry name" value="LYSOZYME-LIKE PROTEIN-RELATED"/>
    <property type="match status" value="1"/>
</dbReference>
<feature type="domain" description="Methyl-accepting transducer" evidence="5">
    <location>
        <begin position="124"/>
        <end position="337"/>
    </location>
</feature>
<dbReference type="PANTHER" id="PTHR32089">
    <property type="entry name" value="METHYL-ACCEPTING CHEMOTAXIS PROTEIN MCPB"/>
    <property type="match status" value="1"/>
</dbReference>
<feature type="transmembrane region" description="Helical" evidence="4">
    <location>
        <begin position="12"/>
        <end position="33"/>
    </location>
</feature>
<evidence type="ECO:0000256" key="3">
    <source>
        <dbReference type="PROSITE-ProRule" id="PRU00284"/>
    </source>
</evidence>
<dbReference type="EMBL" id="AONC01000034">
    <property type="protein sequence ID" value="EXJ14952.1"/>
    <property type="molecule type" value="Genomic_DNA"/>
</dbReference>
<dbReference type="STRING" id="1249627.D779_2007"/>
<dbReference type="InterPro" id="IPR004089">
    <property type="entry name" value="MCPsignal_dom"/>
</dbReference>
<dbReference type="Gene3D" id="1.10.287.950">
    <property type="entry name" value="Methyl-accepting chemotaxis protein"/>
    <property type="match status" value="1"/>
</dbReference>
<dbReference type="eggNOG" id="COG0840">
    <property type="taxonomic scope" value="Bacteria"/>
</dbReference>
<keyword evidence="2 3" id="KW-0807">Transducer</keyword>
<evidence type="ECO:0000256" key="2">
    <source>
        <dbReference type="ARBA" id="ARBA00023224"/>
    </source>
</evidence>
<organism evidence="6 7">
    <name type="scientific">Imhoffiella purpurea</name>
    <dbReference type="NCBI Taxonomy" id="1249627"/>
    <lineage>
        <taxon>Bacteria</taxon>
        <taxon>Pseudomonadati</taxon>
        <taxon>Pseudomonadota</taxon>
        <taxon>Gammaproteobacteria</taxon>
        <taxon>Chromatiales</taxon>
        <taxon>Chromatiaceae</taxon>
        <taxon>Imhoffiella</taxon>
    </lineage>
</organism>
<evidence type="ECO:0000256" key="1">
    <source>
        <dbReference type="ARBA" id="ARBA00004370"/>
    </source>
</evidence>
<dbReference type="Pfam" id="PF00015">
    <property type="entry name" value="MCPsignal"/>
    <property type="match status" value="1"/>
</dbReference>
<dbReference type="OrthoDB" id="3288815at2"/>
<gene>
    <name evidence="6" type="ORF">D779_2007</name>
</gene>
<dbReference type="GO" id="GO:0006935">
    <property type="term" value="P:chemotaxis"/>
    <property type="evidence" value="ECO:0007669"/>
    <property type="project" value="UniProtKB-ARBA"/>
</dbReference>
<accession>W9VFY9</accession>
<evidence type="ECO:0000259" key="5">
    <source>
        <dbReference type="PROSITE" id="PS50111"/>
    </source>
</evidence>
<keyword evidence="7" id="KW-1185">Reference proteome</keyword>
<keyword evidence="4" id="KW-0472">Membrane</keyword>
<proteinExistence type="predicted"/>
<sequence length="398" mass="42431">MPNPEEAIRVSWQIAIPSLMGVLGGGAVILHAGDQWPTATILVLLGVAAGVATALLSRRALKREGERVRARTLAEIPPPPLSVEGLDQLCVQVLPIWRRQVDTARHQTEEAITGLTGRFSGIYDRLESTMTLSGEAAGGLSGSGSLVETLAESRRELSDVVASLRTALEAKGEMLGHIQELAAFTSELREMAAAVAKIADQTNLLALNAAIEAARAGEAGRGFAIVADEVRNLSAMSGDTGKQIAERVKSINQAIMLAQNTAARYAEEDAQLVQGAEHAIHSVVDKFERGADGLSGSAEMLREVGAAVQGEIAEVLVGLQFQDRVSQILVQATGDMERLASHLEEVLEQQELGHRAQAIDAGHWLQELCRTYTTAEQMDNHHGGAAADAQDNTEITFF</sequence>
<evidence type="ECO:0000256" key="4">
    <source>
        <dbReference type="SAM" id="Phobius"/>
    </source>
</evidence>
<keyword evidence="4" id="KW-1133">Transmembrane helix</keyword>
<comment type="subcellular location">
    <subcellularLocation>
        <location evidence="1">Membrane</location>
    </subcellularLocation>
</comment>
<dbReference type="GO" id="GO:0016020">
    <property type="term" value="C:membrane"/>
    <property type="evidence" value="ECO:0007669"/>
    <property type="project" value="UniProtKB-SubCell"/>
</dbReference>